<reference evidence="10 11" key="1">
    <citation type="submission" date="2015-02" db="EMBL/GenBank/DDBJ databases">
        <title>Single-cell genomics of uncultivated deep-branching MTB reveals a conserved set of magnetosome genes.</title>
        <authorList>
            <person name="Kolinko S."/>
            <person name="Richter M."/>
            <person name="Glockner F.O."/>
            <person name="Brachmann A."/>
            <person name="Schuler D."/>
        </authorList>
    </citation>
    <scope>NUCLEOTIDE SEQUENCE [LARGE SCALE GENOMIC DNA]</scope>
    <source>
        <strain evidence="10">SKK-01</strain>
    </source>
</reference>
<evidence type="ECO:0000256" key="3">
    <source>
        <dbReference type="ARBA" id="ARBA00022676"/>
    </source>
</evidence>
<feature type="transmembrane region" description="Helical" evidence="8">
    <location>
        <begin position="91"/>
        <end position="108"/>
    </location>
</feature>
<keyword evidence="2" id="KW-1003">Cell membrane</keyword>
<comment type="caution">
    <text evidence="10">The sequence shown here is derived from an EMBL/GenBank/DDBJ whole genome shotgun (WGS) entry which is preliminary data.</text>
</comment>
<keyword evidence="11" id="KW-1185">Reference proteome</keyword>
<feature type="domain" description="Glycosyltransferase RgtA/B/C/D-like" evidence="9">
    <location>
        <begin position="87"/>
        <end position="225"/>
    </location>
</feature>
<evidence type="ECO:0000256" key="6">
    <source>
        <dbReference type="ARBA" id="ARBA00022989"/>
    </source>
</evidence>
<dbReference type="Proteomes" id="UP000033428">
    <property type="component" value="Unassembled WGS sequence"/>
</dbReference>
<feature type="transmembrane region" description="Helical" evidence="8">
    <location>
        <begin position="352"/>
        <end position="369"/>
    </location>
</feature>
<dbReference type="GO" id="GO:0009103">
    <property type="term" value="P:lipopolysaccharide biosynthetic process"/>
    <property type="evidence" value="ECO:0007669"/>
    <property type="project" value="UniProtKB-ARBA"/>
</dbReference>
<gene>
    <name evidence="10" type="ORF">OMAG_000785</name>
</gene>
<dbReference type="AlphaFoldDB" id="A0A0F0CTK3"/>
<dbReference type="Pfam" id="PF13231">
    <property type="entry name" value="PMT_2"/>
    <property type="match status" value="1"/>
</dbReference>
<evidence type="ECO:0000259" key="9">
    <source>
        <dbReference type="Pfam" id="PF13231"/>
    </source>
</evidence>
<keyword evidence="7 8" id="KW-0472">Membrane</keyword>
<evidence type="ECO:0000256" key="5">
    <source>
        <dbReference type="ARBA" id="ARBA00022692"/>
    </source>
</evidence>
<dbReference type="InterPro" id="IPR038731">
    <property type="entry name" value="RgtA/B/C-like"/>
</dbReference>
<proteinExistence type="predicted"/>
<evidence type="ECO:0000256" key="2">
    <source>
        <dbReference type="ARBA" id="ARBA00022475"/>
    </source>
</evidence>
<keyword evidence="6 8" id="KW-1133">Transmembrane helix</keyword>
<dbReference type="EMBL" id="JYNY01000176">
    <property type="protein sequence ID" value="KJJ85354.1"/>
    <property type="molecule type" value="Genomic_DNA"/>
</dbReference>
<comment type="subcellular location">
    <subcellularLocation>
        <location evidence="1">Cell membrane</location>
        <topology evidence="1">Multi-pass membrane protein</topology>
    </subcellularLocation>
</comment>
<evidence type="ECO:0000256" key="7">
    <source>
        <dbReference type="ARBA" id="ARBA00023136"/>
    </source>
</evidence>
<feature type="transmembrane region" description="Helical" evidence="8">
    <location>
        <begin position="319"/>
        <end position="340"/>
    </location>
</feature>
<keyword evidence="4 10" id="KW-0808">Transferase</keyword>
<dbReference type="GO" id="GO:0005886">
    <property type="term" value="C:plasma membrane"/>
    <property type="evidence" value="ECO:0007669"/>
    <property type="project" value="UniProtKB-SubCell"/>
</dbReference>
<organism evidence="10 11">
    <name type="scientific">Candidatus Omnitrophus magneticus</name>
    <dbReference type="NCBI Taxonomy" id="1609969"/>
    <lineage>
        <taxon>Bacteria</taxon>
        <taxon>Pseudomonadati</taxon>
        <taxon>Candidatus Omnitrophota</taxon>
        <taxon>Candidatus Omnitrophus</taxon>
    </lineage>
</organism>
<dbReference type="PANTHER" id="PTHR33908">
    <property type="entry name" value="MANNOSYLTRANSFERASE YKCB-RELATED"/>
    <property type="match status" value="1"/>
</dbReference>
<evidence type="ECO:0000256" key="4">
    <source>
        <dbReference type="ARBA" id="ARBA00022679"/>
    </source>
</evidence>
<name>A0A0F0CTK3_9BACT</name>
<protein>
    <submittedName>
        <fullName evidence="10">Dolichyl-phosphate-mannose-protein mannosyltransferase</fullName>
    </submittedName>
</protein>
<keyword evidence="5 8" id="KW-0812">Transmembrane</keyword>
<feature type="transmembrane region" description="Helical" evidence="8">
    <location>
        <begin position="296"/>
        <end position="313"/>
    </location>
</feature>
<evidence type="ECO:0000256" key="1">
    <source>
        <dbReference type="ARBA" id="ARBA00004651"/>
    </source>
</evidence>
<keyword evidence="3 10" id="KW-0328">Glycosyltransferase</keyword>
<evidence type="ECO:0000313" key="10">
    <source>
        <dbReference type="EMBL" id="KJJ85354.1"/>
    </source>
</evidence>
<feature type="transmembrane region" description="Helical" evidence="8">
    <location>
        <begin position="208"/>
        <end position="228"/>
    </location>
</feature>
<dbReference type="InterPro" id="IPR050297">
    <property type="entry name" value="LipidA_mod_glycosyltrf_83"/>
</dbReference>
<sequence>MKIRFIFWILLLLGISIRLVNINQPFLEYNATRQVETAMVVRNFVSNGFNFLYPEVDDQGKGPTYLMQEFPLITAPLSGICFVIKAIPEWLLRLTSVISFILALIFFYKIVSFCWDEETAIIASIIFIFSPLSILMSRVFQPDMAMLSFILICFYGFSKWSIIGQNKYIFPAIIGFTGAVLLKIVNLYILIPIIYLAFIGIKGKKISYLGFVFFLFFSFIPIVWWWGIHAPRVRALFPNEYDIFGAAYIAQSIKEHIFYMPFYKEIFKHTAGAVLTPAIFLMFICGIFSYKNKNKFLYLWLAGFILFVMLIPEQSKQEYYMLGVIPIAAIFSAKIMISVFTANRNKFFIKPLILIFTIASTIAVIYWTLPKYFNTPEYSVIIEAGNVLDKIADKGDLIVASYGYGPRLLYYCKRKGWTFLIDRNDLVEYYKTIETNKNKDSLRDFRLPIEDLEFLKNKGAKYFVLVNLKELEKNIEFKKYLFLNYKIAAQKSDSYVILKLN</sequence>
<feature type="transmembrane region" description="Helical" evidence="8">
    <location>
        <begin position="65"/>
        <end position="84"/>
    </location>
</feature>
<dbReference type="GO" id="GO:0016763">
    <property type="term" value="F:pentosyltransferase activity"/>
    <property type="evidence" value="ECO:0007669"/>
    <property type="project" value="TreeGrafter"/>
</dbReference>
<evidence type="ECO:0000313" key="11">
    <source>
        <dbReference type="Proteomes" id="UP000033428"/>
    </source>
</evidence>
<accession>A0A0F0CTK3</accession>
<dbReference type="PANTHER" id="PTHR33908:SF11">
    <property type="entry name" value="MEMBRANE PROTEIN"/>
    <property type="match status" value="1"/>
</dbReference>
<feature type="transmembrane region" description="Helical" evidence="8">
    <location>
        <begin position="144"/>
        <end position="162"/>
    </location>
</feature>
<evidence type="ECO:0000256" key="8">
    <source>
        <dbReference type="SAM" id="Phobius"/>
    </source>
</evidence>
<feature type="transmembrane region" description="Helical" evidence="8">
    <location>
        <begin position="120"/>
        <end position="137"/>
    </location>
</feature>
<feature type="transmembrane region" description="Helical" evidence="8">
    <location>
        <begin position="270"/>
        <end position="289"/>
    </location>
</feature>
<feature type="transmembrane region" description="Helical" evidence="8">
    <location>
        <begin position="168"/>
        <end position="196"/>
    </location>
</feature>